<dbReference type="Pfam" id="PF04945">
    <property type="entry name" value="YHS"/>
    <property type="match status" value="1"/>
</dbReference>
<dbReference type="InParanoid" id="Q6L2Q3"/>
<dbReference type="FunFam" id="2.70.150.10:FF:000002">
    <property type="entry name" value="Copper-transporting ATPase 1, putative"/>
    <property type="match status" value="1"/>
</dbReference>
<evidence type="ECO:0000256" key="6">
    <source>
        <dbReference type="ARBA" id="ARBA00022840"/>
    </source>
</evidence>
<dbReference type="GO" id="GO:0005507">
    <property type="term" value="F:copper ion binding"/>
    <property type="evidence" value="ECO:0007669"/>
    <property type="project" value="TreeGrafter"/>
</dbReference>
<keyword evidence="7" id="KW-1278">Translocase</keyword>
<keyword evidence="9 10" id="KW-0472">Membrane</keyword>
<dbReference type="PRINTS" id="PR00119">
    <property type="entry name" value="CATATPASE"/>
</dbReference>
<dbReference type="Pfam" id="PF00122">
    <property type="entry name" value="E1-E2_ATPase"/>
    <property type="match status" value="1"/>
</dbReference>
<keyword evidence="8 10" id="KW-1133">Transmembrane helix</keyword>
<feature type="transmembrane region" description="Helical" evidence="10">
    <location>
        <begin position="288"/>
        <end position="310"/>
    </location>
</feature>
<proteinExistence type="inferred from homology"/>
<organism evidence="12 13">
    <name type="scientific">Picrophilus torridus (strain ATCC 700027 / DSM 9790 / JCM 10055 / NBRC 100828 / KAW 2/3)</name>
    <dbReference type="NCBI Taxonomy" id="1122961"/>
    <lineage>
        <taxon>Archaea</taxon>
        <taxon>Methanobacteriati</taxon>
        <taxon>Thermoplasmatota</taxon>
        <taxon>Thermoplasmata</taxon>
        <taxon>Thermoplasmatales</taxon>
        <taxon>Picrophilaceae</taxon>
        <taxon>Picrophilus</taxon>
    </lineage>
</organism>
<dbReference type="GO" id="GO:0016887">
    <property type="term" value="F:ATP hydrolysis activity"/>
    <property type="evidence" value="ECO:0007669"/>
    <property type="project" value="InterPro"/>
</dbReference>
<dbReference type="InterPro" id="IPR023299">
    <property type="entry name" value="ATPase_P-typ_cyto_dom_N"/>
</dbReference>
<feature type="transmembrane region" description="Helical" evidence="10">
    <location>
        <begin position="51"/>
        <end position="69"/>
    </location>
</feature>
<dbReference type="GO" id="GO:0016020">
    <property type="term" value="C:membrane"/>
    <property type="evidence" value="ECO:0007669"/>
    <property type="project" value="InterPro"/>
</dbReference>
<dbReference type="PROSITE" id="PS01229">
    <property type="entry name" value="COF_2"/>
    <property type="match status" value="1"/>
</dbReference>
<dbReference type="InterPro" id="IPR023214">
    <property type="entry name" value="HAD_sf"/>
</dbReference>
<dbReference type="PROSITE" id="PS00154">
    <property type="entry name" value="ATPASE_E1_E2"/>
    <property type="match status" value="1"/>
</dbReference>
<dbReference type="Proteomes" id="UP000000438">
    <property type="component" value="Chromosome"/>
</dbReference>
<evidence type="ECO:0000256" key="9">
    <source>
        <dbReference type="ARBA" id="ARBA00023136"/>
    </source>
</evidence>
<dbReference type="GO" id="GO:0012505">
    <property type="term" value="C:endomembrane system"/>
    <property type="evidence" value="ECO:0007669"/>
    <property type="project" value="UniProtKB-SubCell"/>
</dbReference>
<dbReference type="InterPro" id="IPR007029">
    <property type="entry name" value="YHS_dom"/>
</dbReference>
<dbReference type="Gene3D" id="3.40.50.1000">
    <property type="entry name" value="HAD superfamily/HAD-like"/>
    <property type="match status" value="1"/>
</dbReference>
<dbReference type="SUPFAM" id="SSF81665">
    <property type="entry name" value="Calcium ATPase, transmembrane domain M"/>
    <property type="match status" value="1"/>
</dbReference>
<dbReference type="PANTHER" id="PTHR43520:SF8">
    <property type="entry name" value="P-TYPE CU(+) TRANSPORTER"/>
    <property type="match status" value="1"/>
</dbReference>
<dbReference type="GeneID" id="2845310"/>
<feature type="transmembrane region" description="Helical" evidence="10">
    <location>
        <begin position="635"/>
        <end position="655"/>
    </location>
</feature>
<feature type="transmembrane region" description="Helical" evidence="10">
    <location>
        <begin position="608"/>
        <end position="629"/>
    </location>
</feature>
<dbReference type="STRING" id="263820.PTO0164"/>
<comment type="similarity">
    <text evidence="2">Belongs to the cation transport ATPase (P-type) (TC 3.A.3) family. Type IB subfamily.</text>
</comment>
<dbReference type="InterPro" id="IPR036412">
    <property type="entry name" value="HAD-like_sf"/>
</dbReference>
<dbReference type="PaxDb" id="263820-PTO0164"/>
<dbReference type="EMBL" id="AE017261">
    <property type="protein sequence ID" value="AAT42749.1"/>
    <property type="molecule type" value="Genomic_DNA"/>
</dbReference>
<dbReference type="SUPFAM" id="SSF81653">
    <property type="entry name" value="Calcium ATPase, transduction domain A"/>
    <property type="match status" value="1"/>
</dbReference>
<feature type="transmembrane region" description="Helical" evidence="10">
    <location>
        <begin position="109"/>
        <end position="131"/>
    </location>
</feature>
<name>Q6L2Q3_PICTO</name>
<dbReference type="SUPFAM" id="SSF56784">
    <property type="entry name" value="HAD-like"/>
    <property type="match status" value="1"/>
</dbReference>
<evidence type="ECO:0000256" key="3">
    <source>
        <dbReference type="ARBA" id="ARBA00022692"/>
    </source>
</evidence>
<dbReference type="eggNOG" id="arCOG01576">
    <property type="taxonomic scope" value="Archaea"/>
</dbReference>
<sequence>MPVDPVCGMYVPEDSKLFIEENGKKYYFCSETCMKSFKNPEMEASSLRRRLVISWVFSIPVILINYIFHFHYMNIAMLFLSIPVVFYSGIPFYRGSFTAIKNRMGNMDLLISLGSIIAFTFSFIITFFNVFFVKYTYYDAADFIITLILTGSYIESITKRRAKSSANRLLSILPEKAHLFNNGIIMDVRPDSLKENDIVLVRPGEIIPVDGFIISGESEINESMITGESMPVFKSINDNVISGTENVNGELKINVTGSGLNSTVGKINSMINMAALGRTKIQRTADIFSSYFVPVVIASALASSLAWYFYLAYIKFPYAPVISILVFVSVVVIACPCAIGLAAPVTLLISADESAGMGIIIKNTSSMERLSKIDTVIFDKTGTLTENMPDIERLEIMGDANYIKSVIYSIEELSNHPVARALVKYLNGAGTLNVSNFREIPGYGVTALIDNKMVEIKRQKNCINVFIDNQRVANILISYKIRESSYKIIKKLKENNIKTLIVTGDSYKNTKNLASKLGIDHFICSATPELKAKIVRKLQSSGKYVMFVGDGINDTVAMETADVGISMGSGSDISKETGDIILLNDDLLNVYNTIMIGRSTIKKIRQNMYWAIGYNSALIPVAAGIPAIFLGLSLYYVMPILAALAMGMSSTTVVLNSLRIRKSIENELLSY</sequence>
<dbReference type="NCBIfam" id="TIGR01512">
    <property type="entry name" value="ATPase-IB2_Cd"/>
    <property type="match status" value="1"/>
</dbReference>
<evidence type="ECO:0000256" key="2">
    <source>
        <dbReference type="ARBA" id="ARBA00006024"/>
    </source>
</evidence>
<dbReference type="Gene3D" id="3.40.1110.10">
    <property type="entry name" value="Calcium-transporting ATPase, cytoplasmic domain N"/>
    <property type="match status" value="1"/>
</dbReference>
<dbReference type="NCBIfam" id="TIGR01494">
    <property type="entry name" value="ATPase_P-type"/>
    <property type="match status" value="1"/>
</dbReference>
<evidence type="ECO:0000313" key="12">
    <source>
        <dbReference type="EMBL" id="AAT42749.1"/>
    </source>
</evidence>
<dbReference type="InterPro" id="IPR008250">
    <property type="entry name" value="ATPase_P-typ_transduc_dom_A_sf"/>
</dbReference>
<dbReference type="GO" id="GO:0043682">
    <property type="term" value="F:P-type divalent copper transporter activity"/>
    <property type="evidence" value="ECO:0007669"/>
    <property type="project" value="TreeGrafter"/>
</dbReference>
<keyword evidence="6" id="KW-0067">ATP-binding</keyword>
<keyword evidence="5" id="KW-0547">Nucleotide-binding</keyword>
<dbReference type="PRINTS" id="PR00943">
    <property type="entry name" value="CUATPASE"/>
</dbReference>
<feature type="domain" description="TRASH" evidence="11">
    <location>
        <begin position="4"/>
        <end position="41"/>
    </location>
</feature>
<evidence type="ECO:0000256" key="8">
    <source>
        <dbReference type="ARBA" id="ARBA00022989"/>
    </source>
</evidence>
<evidence type="ECO:0000256" key="1">
    <source>
        <dbReference type="ARBA" id="ARBA00004127"/>
    </source>
</evidence>
<evidence type="ECO:0000313" key="13">
    <source>
        <dbReference type="Proteomes" id="UP000000438"/>
    </source>
</evidence>
<dbReference type="Pfam" id="PF00702">
    <property type="entry name" value="Hydrolase"/>
    <property type="match status" value="1"/>
</dbReference>
<dbReference type="InterPro" id="IPR059000">
    <property type="entry name" value="ATPase_P-type_domA"/>
</dbReference>
<dbReference type="NCBIfam" id="TIGR01525">
    <property type="entry name" value="ATPase-IB_hvy"/>
    <property type="match status" value="1"/>
</dbReference>
<comment type="subcellular location">
    <subcellularLocation>
        <location evidence="1">Endomembrane system</location>
        <topology evidence="1">Multi-pass membrane protein</topology>
    </subcellularLocation>
</comment>
<evidence type="ECO:0000256" key="7">
    <source>
        <dbReference type="ARBA" id="ARBA00022967"/>
    </source>
</evidence>
<dbReference type="InterPro" id="IPR001757">
    <property type="entry name" value="P_typ_ATPase"/>
</dbReference>
<protein>
    <submittedName>
        <fullName evidence="12">Copper transporting ATPase</fullName>
    </submittedName>
</protein>
<dbReference type="NCBIfam" id="TIGR01511">
    <property type="entry name" value="ATPase-IB1_Cu"/>
    <property type="match status" value="1"/>
</dbReference>
<dbReference type="InterPro" id="IPR023298">
    <property type="entry name" value="ATPase_P-typ_TM_dom_sf"/>
</dbReference>
<evidence type="ECO:0000256" key="5">
    <source>
        <dbReference type="ARBA" id="ARBA00022741"/>
    </source>
</evidence>
<feature type="transmembrane region" description="Helical" evidence="10">
    <location>
        <begin position="137"/>
        <end position="154"/>
    </location>
</feature>
<accession>Q6L2Q3</accession>
<dbReference type="KEGG" id="pto:PTO0164"/>
<reference evidence="12 13" key="1">
    <citation type="journal article" date="2004" name="Proc. Natl. Acad. Sci. U.S.A.">
        <title>Genome sequence of Picrophilus torridus and its implications for life around pH 0.</title>
        <authorList>
            <person name="Futterer O."/>
            <person name="Angelov A."/>
            <person name="Liesegang H."/>
            <person name="Gottschalk G."/>
            <person name="Schleper C."/>
            <person name="Schepers B."/>
            <person name="Dock C."/>
            <person name="Antranikian G."/>
            <person name="Liebl W."/>
        </authorList>
    </citation>
    <scope>NUCLEOTIDE SEQUENCE [LARGE SCALE GENOMIC DNA]</scope>
    <source>
        <strain evidence="13">ATCC 700027 / DSM 9790 / JCM 10055 / NBRC 100828</strain>
    </source>
</reference>
<dbReference type="PANTHER" id="PTHR43520">
    <property type="entry name" value="ATP7, ISOFORM B"/>
    <property type="match status" value="1"/>
</dbReference>
<dbReference type="OrthoDB" id="8588at2157"/>
<dbReference type="InterPro" id="IPR018303">
    <property type="entry name" value="ATPase_P-typ_P_site"/>
</dbReference>
<gene>
    <name evidence="12" type="ordered locus">PTO0164</name>
</gene>
<feature type="transmembrane region" description="Helical" evidence="10">
    <location>
        <begin position="322"/>
        <end position="349"/>
    </location>
</feature>
<dbReference type="GO" id="GO:0005524">
    <property type="term" value="F:ATP binding"/>
    <property type="evidence" value="ECO:0007669"/>
    <property type="project" value="UniProtKB-KW"/>
</dbReference>
<evidence type="ECO:0000256" key="10">
    <source>
        <dbReference type="SAM" id="Phobius"/>
    </source>
</evidence>
<dbReference type="GO" id="GO:0055070">
    <property type="term" value="P:copper ion homeostasis"/>
    <property type="evidence" value="ECO:0007669"/>
    <property type="project" value="TreeGrafter"/>
</dbReference>
<dbReference type="PATRIC" id="fig|263820.9.peg.180"/>
<dbReference type="HOGENOM" id="CLU_001771_11_2_2"/>
<feature type="transmembrane region" description="Helical" evidence="10">
    <location>
        <begin position="75"/>
        <end position="97"/>
    </location>
</feature>
<evidence type="ECO:0000256" key="4">
    <source>
        <dbReference type="ARBA" id="ARBA00022723"/>
    </source>
</evidence>
<evidence type="ECO:0000259" key="11">
    <source>
        <dbReference type="SMART" id="SM00746"/>
    </source>
</evidence>
<dbReference type="InterPro" id="IPR011017">
    <property type="entry name" value="TRASH_dom"/>
</dbReference>
<dbReference type="AlphaFoldDB" id="Q6L2Q3"/>
<dbReference type="InterPro" id="IPR027256">
    <property type="entry name" value="P-typ_ATPase_IB"/>
</dbReference>
<dbReference type="RefSeq" id="WP_011176965.1">
    <property type="nucleotide sequence ID" value="NC_005877.1"/>
</dbReference>
<keyword evidence="3 10" id="KW-0812">Transmembrane</keyword>
<dbReference type="Gene3D" id="2.70.150.10">
    <property type="entry name" value="Calcium-transporting ATPase, cytoplasmic transduction domain A"/>
    <property type="match status" value="1"/>
</dbReference>
<dbReference type="SMART" id="SM00746">
    <property type="entry name" value="TRASH"/>
    <property type="match status" value="1"/>
</dbReference>
<dbReference type="FunCoup" id="Q6L2Q3">
    <property type="interactions" value="91"/>
</dbReference>
<keyword evidence="4" id="KW-0479">Metal-binding</keyword>